<feature type="compositionally biased region" description="Basic and acidic residues" evidence="2">
    <location>
        <begin position="532"/>
        <end position="554"/>
    </location>
</feature>
<dbReference type="PROSITE" id="PS51257">
    <property type="entry name" value="PROKAR_LIPOPROTEIN"/>
    <property type="match status" value="1"/>
</dbReference>
<gene>
    <name evidence="4" type="ORF">GCM10009118_11800</name>
</gene>
<dbReference type="InterPro" id="IPR032812">
    <property type="entry name" value="SbsA_Ig"/>
</dbReference>
<accession>A0ABN1MND1</accession>
<keyword evidence="1" id="KW-0732">Signal</keyword>
<evidence type="ECO:0000256" key="2">
    <source>
        <dbReference type="SAM" id="MobiDB-lite"/>
    </source>
</evidence>
<proteinExistence type="predicted"/>
<feature type="domain" description="SbsA Ig-like" evidence="3">
    <location>
        <begin position="41"/>
        <end position="132"/>
    </location>
</feature>
<protein>
    <submittedName>
        <fullName evidence="4">Ig-like domain-containing protein</fullName>
    </submittedName>
</protein>
<reference evidence="4 5" key="1">
    <citation type="journal article" date="2019" name="Int. J. Syst. Evol. Microbiol.">
        <title>The Global Catalogue of Microorganisms (GCM) 10K type strain sequencing project: providing services to taxonomists for standard genome sequencing and annotation.</title>
        <authorList>
            <consortium name="The Broad Institute Genomics Platform"/>
            <consortium name="The Broad Institute Genome Sequencing Center for Infectious Disease"/>
            <person name="Wu L."/>
            <person name="Ma J."/>
        </authorList>
    </citation>
    <scope>NUCLEOTIDE SEQUENCE [LARGE SCALE GENOMIC DNA]</scope>
    <source>
        <strain evidence="4 5">JCM 16083</strain>
    </source>
</reference>
<feature type="region of interest" description="Disordered" evidence="2">
    <location>
        <begin position="529"/>
        <end position="554"/>
    </location>
</feature>
<keyword evidence="5" id="KW-1185">Reference proteome</keyword>
<name>A0ABN1MND1_9FLAO</name>
<dbReference type="Pfam" id="PF13205">
    <property type="entry name" value="Big_5"/>
    <property type="match status" value="1"/>
</dbReference>
<evidence type="ECO:0000256" key="1">
    <source>
        <dbReference type="ARBA" id="ARBA00022729"/>
    </source>
</evidence>
<dbReference type="EMBL" id="BAAAFH010000006">
    <property type="protein sequence ID" value="GAA0874772.1"/>
    <property type="molecule type" value="Genomic_DNA"/>
</dbReference>
<dbReference type="Proteomes" id="UP001501126">
    <property type="component" value="Unassembled WGS sequence"/>
</dbReference>
<comment type="caution">
    <text evidence="4">The sequence shown here is derived from an EMBL/GenBank/DDBJ whole genome shotgun (WGS) entry which is preliminary data.</text>
</comment>
<evidence type="ECO:0000259" key="3">
    <source>
        <dbReference type="Pfam" id="PF13205"/>
    </source>
</evidence>
<evidence type="ECO:0000313" key="4">
    <source>
        <dbReference type="EMBL" id="GAA0874772.1"/>
    </source>
</evidence>
<organism evidence="4 5">
    <name type="scientific">Wandonia haliotis</name>
    <dbReference type="NCBI Taxonomy" id="574963"/>
    <lineage>
        <taxon>Bacteria</taxon>
        <taxon>Pseudomonadati</taxon>
        <taxon>Bacteroidota</taxon>
        <taxon>Flavobacteriia</taxon>
        <taxon>Flavobacteriales</taxon>
        <taxon>Crocinitomicaceae</taxon>
        <taxon>Wandonia</taxon>
    </lineage>
</organism>
<sequence>MGLIRFLVPVLLILFFAGCAQMVPLEGGPRDMAAPVPDSAGITPPHASVNTVPEKIRIPFTEFIRLNNPTANIVVVPEIKPRPEYKIKGKDLIIDLSKSHLDSNTTYSFYFNRAIQDYSEGNDSIMNYVFATGPVIDSLTYSTVVIDAEQGVPVSEVLVGLYTPSDTLDPYLHKPKYFSQTDQQGIAKFSYLAEGEFEVFAFSGSTATLRPGKADPVAFLSHTIQIDTTANTDTLFIFPTFEKRLRLLTKEITAPGRILLTATREFTDADFVVKKDSVPIDFLLQETEKTDSVYLWIKAEELNSYSVDINWPDTSLSARLFLKKSSFSEPFTLKTNLARENRLGIFDTLQLISTVPLQDFDTSLLSVVDKDTNRVHVKSTFQEPSTLVIEGDFTPGEPYEITWLPEFATDFYDRKLEDTVVVRFQRKEEKNYSVLELVLKDRPDRPMVLRLFNDKNLIAEETVYTPEDTLYTFSYLEPGNYIVQFVRDDNRNGQWDTGSYKDKIQPENCLWFRDPITLRANWENRVTLEFSTPKEENPDKQETEDSSEEKTVED</sequence>
<evidence type="ECO:0000313" key="5">
    <source>
        <dbReference type="Proteomes" id="UP001501126"/>
    </source>
</evidence>